<accession>A0AAV9IZU3</accession>
<gene>
    <name evidence="2" type="ORF">CDCA_CDCA14G3804</name>
</gene>
<reference evidence="2 3" key="1">
    <citation type="submission" date="2022-07" db="EMBL/GenBank/DDBJ databases">
        <title>Genome-wide signatures of adaptation to extreme environments.</title>
        <authorList>
            <person name="Cho C.H."/>
            <person name="Yoon H.S."/>
        </authorList>
    </citation>
    <scope>NUCLEOTIDE SEQUENCE [LARGE SCALE GENOMIC DNA]</scope>
    <source>
        <strain evidence="2 3">DBV 063 E5</strain>
    </source>
</reference>
<evidence type="ECO:0000313" key="3">
    <source>
        <dbReference type="Proteomes" id="UP001301350"/>
    </source>
</evidence>
<dbReference type="GO" id="GO:0019898">
    <property type="term" value="C:extrinsic component of membrane"/>
    <property type="evidence" value="ECO:0007669"/>
    <property type="project" value="InterPro"/>
</dbReference>
<dbReference type="Gene3D" id="3.40.1000.10">
    <property type="entry name" value="Mog1/PsbP, alpha/beta/alpha sandwich"/>
    <property type="match status" value="1"/>
</dbReference>
<dbReference type="Pfam" id="PF01789">
    <property type="entry name" value="PsbP"/>
    <property type="match status" value="1"/>
</dbReference>
<keyword evidence="3" id="KW-1185">Reference proteome</keyword>
<proteinExistence type="predicted"/>
<dbReference type="GO" id="GO:0015979">
    <property type="term" value="P:photosynthesis"/>
    <property type="evidence" value="ECO:0007669"/>
    <property type="project" value="InterPro"/>
</dbReference>
<dbReference type="EMBL" id="JANCYW010000014">
    <property type="protein sequence ID" value="KAK4537779.1"/>
    <property type="molecule type" value="Genomic_DNA"/>
</dbReference>
<evidence type="ECO:0000313" key="2">
    <source>
        <dbReference type="EMBL" id="KAK4537779.1"/>
    </source>
</evidence>
<feature type="domain" description="PsbP C-terminal" evidence="1">
    <location>
        <begin position="120"/>
        <end position="242"/>
    </location>
</feature>
<protein>
    <recommendedName>
        <fullName evidence="1">PsbP C-terminal domain-containing protein</fullName>
    </recommendedName>
</protein>
<name>A0AAV9IZU3_CYACA</name>
<dbReference type="Proteomes" id="UP001301350">
    <property type="component" value="Unassembled WGS sequence"/>
</dbReference>
<dbReference type="GO" id="GO:0009523">
    <property type="term" value="C:photosystem II"/>
    <property type="evidence" value="ECO:0007669"/>
    <property type="project" value="InterPro"/>
</dbReference>
<comment type="caution">
    <text evidence="2">The sequence shown here is derived from an EMBL/GenBank/DDBJ whole genome shotgun (WGS) entry which is preliminary data.</text>
</comment>
<dbReference type="AlphaFoldDB" id="A0AAV9IZU3"/>
<dbReference type="GO" id="GO:0005509">
    <property type="term" value="F:calcium ion binding"/>
    <property type="evidence" value="ECO:0007669"/>
    <property type="project" value="InterPro"/>
</dbReference>
<dbReference type="SUPFAM" id="SSF55724">
    <property type="entry name" value="Mog1p/PsbP-like"/>
    <property type="match status" value="1"/>
</dbReference>
<dbReference type="InterPro" id="IPR002683">
    <property type="entry name" value="PsbP_C"/>
</dbReference>
<evidence type="ECO:0000259" key="1">
    <source>
        <dbReference type="Pfam" id="PF01789"/>
    </source>
</evidence>
<dbReference type="InterPro" id="IPR016123">
    <property type="entry name" value="Mog1/PsbP_a/b/a-sand"/>
</dbReference>
<sequence length="250" mass="27600">MRTLVSRCTFLPGTVKMHHGQRGAHRRVAEAAACPSRTLTNSVSRRVLLASAIHLAALRLLTVPALASTGADVAITEGLVRYQLPWVAFLRPAEWTEDRLHTRQRPLSTQNSPPTQRLLVAFQSPLYPESDHLSVVASAVPPEATLQRLGGTRTVARRLVEQVRARPPVSSAGLRDAADRQDAHGIRYIDLVLDVYGRTGWRRRAACSMAIGGGQLFTFTLQSRADDWQEARFRQCMQSFRVMPSNAASA</sequence>
<organism evidence="2 3">
    <name type="scientific">Cyanidium caldarium</name>
    <name type="common">Red alga</name>
    <dbReference type="NCBI Taxonomy" id="2771"/>
    <lineage>
        <taxon>Eukaryota</taxon>
        <taxon>Rhodophyta</taxon>
        <taxon>Bangiophyceae</taxon>
        <taxon>Cyanidiales</taxon>
        <taxon>Cyanidiaceae</taxon>
        <taxon>Cyanidium</taxon>
    </lineage>
</organism>